<dbReference type="Proteomes" id="UP001215078">
    <property type="component" value="Unassembled WGS sequence"/>
</dbReference>
<comment type="caution">
    <text evidence="1">The sequence shown here is derived from an EMBL/GenBank/DDBJ whole genome shotgun (WGS) entry which is preliminary data.</text>
</comment>
<evidence type="ECO:0000313" key="1">
    <source>
        <dbReference type="EMBL" id="MDC7959611.1"/>
    </source>
</evidence>
<protein>
    <recommendedName>
        <fullName evidence="3">Lipoprotein</fullName>
    </recommendedName>
</protein>
<name>A0AAW6IFD2_BACOV</name>
<organism evidence="1 2">
    <name type="scientific">Bacteroides ovatus</name>
    <dbReference type="NCBI Taxonomy" id="28116"/>
    <lineage>
        <taxon>Bacteria</taxon>
        <taxon>Pseudomonadati</taxon>
        <taxon>Bacteroidota</taxon>
        <taxon>Bacteroidia</taxon>
        <taxon>Bacteroidales</taxon>
        <taxon>Bacteroidaceae</taxon>
        <taxon>Bacteroides</taxon>
    </lineage>
</organism>
<evidence type="ECO:0000313" key="2">
    <source>
        <dbReference type="Proteomes" id="UP001215078"/>
    </source>
</evidence>
<dbReference type="RefSeq" id="WP_270601107.1">
    <property type="nucleotide sequence ID" value="NZ_JAQFDJ010000044.1"/>
</dbReference>
<evidence type="ECO:0008006" key="3">
    <source>
        <dbReference type="Google" id="ProtNLM"/>
    </source>
</evidence>
<dbReference type="AlphaFoldDB" id="A0AAW6IFD2"/>
<gene>
    <name evidence="1" type="ORF">PQ628_15500</name>
</gene>
<accession>A0AAW6IFD2</accession>
<reference evidence="1" key="1">
    <citation type="submission" date="2022-10" db="EMBL/GenBank/DDBJ databases">
        <title>Human gut microbiome strain richness.</title>
        <authorList>
            <person name="Chen-Liaw A."/>
        </authorList>
    </citation>
    <scope>NUCLEOTIDE SEQUENCE</scope>
    <source>
        <strain evidence="1">RTP21484st1_H8_RTP21484_190118</strain>
    </source>
</reference>
<proteinExistence type="predicted"/>
<sequence>MVMKDQQYLVRNSQRVTAEIKNTTMIMKICIFAILIFLISCVSTSDKSVHESPRKDSLYVKNEWYALILSPTSNELERIRAKYNTEEDFFVMADDAANYNFRAIEYLKQNDIPIIYVDTLTRVINFNHKCYVDISDTLQINNPLWQILLYKPNYVPQIIESIDIKSAVIKYNDHCASTTGYKYSGTWTINKEQQFPYITIHKDSTAYMVVESDQINIVVKLLRSKESVDVFHVFLLKPVEELGIGGQKLSWDNFSKSTPIANIMFESDTIAKLNWLGFYNVSTKQREWEECQFNRENGETPVILIRL</sequence>
<dbReference type="EMBL" id="JAQQPO010000018">
    <property type="protein sequence ID" value="MDC7959611.1"/>
    <property type="molecule type" value="Genomic_DNA"/>
</dbReference>